<gene>
    <name evidence="1" type="ORF">DXZ20_21785</name>
</gene>
<dbReference type="Gene3D" id="3.40.50.300">
    <property type="entry name" value="P-loop containing nucleotide triphosphate hydrolases"/>
    <property type="match status" value="1"/>
</dbReference>
<comment type="caution">
    <text evidence="1">The sequence shown here is derived from an EMBL/GenBank/DDBJ whole genome shotgun (WGS) entry which is preliminary data.</text>
</comment>
<proteinExistence type="predicted"/>
<organism evidence="1 2">
    <name type="scientific">Adonisia turfae CCMR0081</name>
    <dbReference type="NCBI Taxonomy" id="2292702"/>
    <lineage>
        <taxon>Bacteria</taxon>
        <taxon>Bacillati</taxon>
        <taxon>Cyanobacteriota</taxon>
        <taxon>Adonisia</taxon>
        <taxon>Adonisia turfae</taxon>
    </lineage>
</organism>
<keyword evidence="2" id="KW-1185">Reference proteome</keyword>
<name>A0A6M0RPP7_9CYAN</name>
<sequence length="511" mass="56682">MMLNGKSLVSSLGTLSPIVKVAHRHQKKLPPTVDAAIAALPDTFPEFCKQVTLMTEGGLAPFSLVPWQLDFSSLILERLANQKASLSVMKSRQIGNTLLLLLIELWLCAHCPRFKVLVLDRTERDAHEHARELRIIIKQMGIELVTDNLSLLQFDNGAQMIFRSADPSTCGRGLRSVNIVHIEEQGHQPNLEETLTVTDALRNNAPNSKVILVGTPNGKQMYYYSLLKSIISEAEITRTVEGIRAETIEPYQQFTKNGVDFAFLINWRAMPWLAEKKDPGFLEEKRRSGVITETGILVEYELEFSESESAVFSPVLVRSAEVDLEPIRQSPHTGEIWYEEPDQNVVYYVGGDPNGGSLTSGDAAALVILRQEGDILSPAYIYRKKSGTSSAHVSRWADAIQAFSPLETRVESNNTGLTWIEQLAALCPSQSIEASKTTESTRPQLITLLTLALEREHLKIPKDSHISKELLSFVVNANGKPEAAQGANDDVLFALMHALKASGYKYFGSKK</sequence>
<dbReference type="Pfam" id="PF03237">
    <property type="entry name" value="Terminase_6N"/>
    <property type="match status" value="1"/>
</dbReference>
<dbReference type="AlphaFoldDB" id="A0A6M0RPP7"/>
<dbReference type="Gene3D" id="3.30.420.240">
    <property type="match status" value="1"/>
</dbReference>
<reference evidence="1 2" key="1">
    <citation type="journal article" date="2020" name="Microb. Ecol.">
        <title>Ecogenomics of the Marine Benthic Filamentous Cyanobacterium Adonisia.</title>
        <authorList>
            <person name="Walter J.M."/>
            <person name="Coutinho F.H."/>
            <person name="Leomil L."/>
            <person name="Hargreaves P.I."/>
            <person name="Campeao M.E."/>
            <person name="Vieira V.V."/>
            <person name="Silva B.S."/>
            <person name="Fistarol G.O."/>
            <person name="Salomon P.S."/>
            <person name="Sawabe T."/>
            <person name="Mino S."/>
            <person name="Hosokawa M."/>
            <person name="Miyashita H."/>
            <person name="Maruyama F."/>
            <person name="van Verk M.C."/>
            <person name="Dutilh B.E."/>
            <person name="Thompson C.C."/>
            <person name="Thompson F.L."/>
        </authorList>
    </citation>
    <scope>NUCLEOTIDE SEQUENCE [LARGE SCALE GENOMIC DNA]</scope>
    <source>
        <strain evidence="1 2">CCMR0081</strain>
    </source>
</reference>
<dbReference type="Proteomes" id="UP000481033">
    <property type="component" value="Unassembled WGS sequence"/>
</dbReference>
<protein>
    <submittedName>
        <fullName evidence="1">Uncharacterized protein</fullName>
    </submittedName>
</protein>
<dbReference type="EMBL" id="QXHD01000004">
    <property type="protein sequence ID" value="NEZ58225.1"/>
    <property type="molecule type" value="Genomic_DNA"/>
</dbReference>
<dbReference type="InterPro" id="IPR027417">
    <property type="entry name" value="P-loop_NTPase"/>
</dbReference>
<evidence type="ECO:0000313" key="2">
    <source>
        <dbReference type="Proteomes" id="UP000481033"/>
    </source>
</evidence>
<accession>A0A6M0RPP7</accession>
<evidence type="ECO:0000313" key="1">
    <source>
        <dbReference type="EMBL" id="NEZ58225.1"/>
    </source>
</evidence>